<evidence type="ECO:0000313" key="2">
    <source>
        <dbReference type="EMBL" id="VTJ70086.1"/>
    </source>
</evidence>
<gene>
    <name evidence="1" type="ORF">GHT09_005794</name>
    <name evidence="2" type="ORF">MONAX_5E000945</name>
</gene>
<dbReference type="Proteomes" id="UP000335636">
    <property type="component" value="Unassembled WGS sequence"/>
</dbReference>
<accession>A0A5E4BLH2</accession>
<evidence type="ECO:0000313" key="3">
    <source>
        <dbReference type="Proteomes" id="UP000335636"/>
    </source>
</evidence>
<dbReference type="EMBL" id="CABDUW010000490">
    <property type="protein sequence ID" value="VTJ70086.1"/>
    <property type="molecule type" value="Genomic_DNA"/>
</dbReference>
<dbReference type="EMBL" id="WJEC01000505">
    <property type="protein sequence ID" value="KAF7482900.1"/>
    <property type="molecule type" value="Genomic_DNA"/>
</dbReference>
<organism evidence="2 3">
    <name type="scientific">Marmota monax</name>
    <name type="common">Woodchuck</name>
    <dbReference type="NCBI Taxonomy" id="9995"/>
    <lineage>
        <taxon>Eukaryota</taxon>
        <taxon>Metazoa</taxon>
        <taxon>Chordata</taxon>
        <taxon>Craniata</taxon>
        <taxon>Vertebrata</taxon>
        <taxon>Euteleostomi</taxon>
        <taxon>Mammalia</taxon>
        <taxon>Eutheria</taxon>
        <taxon>Euarchontoglires</taxon>
        <taxon>Glires</taxon>
        <taxon>Rodentia</taxon>
        <taxon>Sciuromorpha</taxon>
        <taxon>Sciuridae</taxon>
        <taxon>Xerinae</taxon>
        <taxon>Marmotini</taxon>
        <taxon>Marmota</taxon>
    </lineage>
</organism>
<evidence type="ECO:0000313" key="1">
    <source>
        <dbReference type="EMBL" id="KAF7482900.1"/>
    </source>
</evidence>
<reference evidence="2 3" key="1">
    <citation type="submission" date="2019-04" db="EMBL/GenBank/DDBJ databases">
        <authorList>
            <person name="Alioto T."/>
            <person name="Alioto T."/>
        </authorList>
    </citation>
    <scope>NUCLEOTIDE SEQUENCE [LARGE SCALE GENOMIC DNA]</scope>
</reference>
<sequence>MGPYSPSCIIHCYVKFVKMVIYNTMLCPEGTKYEFKLVLPWDVHRVTGHLSRPLKLHL</sequence>
<proteinExistence type="predicted"/>
<dbReference type="AlphaFoldDB" id="A0A5E4BLH2"/>
<keyword evidence="3" id="KW-1185">Reference proteome</keyword>
<protein>
    <submittedName>
        <fullName evidence="2">Uncharacterized protein</fullName>
    </submittedName>
</protein>
<dbReference type="Proteomes" id="UP000662637">
    <property type="component" value="Unassembled WGS sequence"/>
</dbReference>
<reference evidence="1" key="2">
    <citation type="submission" date="2020-08" db="EMBL/GenBank/DDBJ databases">
        <authorList>
            <person name="Shumante A."/>
            <person name="Zimin A.V."/>
            <person name="Puiu D."/>
            <person name="Salzberg S.L."/>
        </authorList>
    </citation>
    <scope>NUCLEOTIDE SEQUENCE</scope>
    <source>
        <strain evidence="1">WC2-LM</strain>
        <tissue evidence="1">Liver</tissue>
    </source>
</reference>
<name>A0A5E4BLH2_MARMO</name>